<sequence length="254" mass="28275">MGQRRHFFKKSGGRSSIDLTQIGVLNISARVSSPRQMQIKNDGSMAFVLDYSTDRGALYSLSTSLDIETGSYLRYEPSNNSAGWSYWWRDDGLMLYSVSLTGIIYRSECISPYDSNGATVTTFNTGISGYSASIIFSDDGLTYWVGSRSSQFKQFTVSTAWDILTSVLDYTIALTTYGFGFLDSGQYFLYNAGDNVYLRKLSTPYNVSTMGDIIDTFTHDLSQGGNTFMSLDPNGQYIYIVSDGVDSIYQLEIL</sequence>
<dbReference type="RefSeq" id="WP_188221972.1">
    <property type="nucleotide sequence ID" value="NZ_JACVXD010000001.1"/>
</dbReference>
<proteinExistence type="predicted"/>
<dbReference type="Proteomes" id="UP000621516">
    <property type="component" value="Unassembled WGS sequence"/>
</dbReference>
<protein>
    <submittedName>
        <fullName evidence="1">Uncharacterized protein</fullName>
    </submittedName>
</protein>
<dbReference type="InterPro" id="IPR011044">
    <property type="entry name" value="Quino_amine_DH_bsu"/>
</dbReference>
<comment type="caution">
    <text evidence="1">The sequence shown here is derived from an EMBL/GenBank/DDBJ whole genome shotgun (WGS) entry which is preliminary data.</text>
</comment>
<evidence type="ECO:0000313" key="1">
    <source>
        <dbReference type="EMBL" id="MBD0822656.1"/>
    </source>
</evidence>
<evidence type="ECO:0000313" key="2">
    <source>
        <dbReference type="Proteomes" id="UP000621516"/>
    </source>
</evidence>
<gene>
    <name evidence="1" type="ORF">ICJ85_01365</name>
</gene>
<keyword evidence="2" id="KW-1185">Reference proteome</keyword>
<accession>A0A8J6U6D3</accession>
<dbReference type="EMBL" id="JACVXD010000001">
    <property type="protein sequence ID" value="MBD0822656.1"/>
    <property type="molecule type" value="Genomic_DNA"/>
</dbReference>
<dbReference type="SUPFAM" id="SSF50969">
    <property type="entry name" value="YVTN repeat-like/Quinoprotein amine dehydrogenase"/>
    <property type="match status" value="1"/>
</dbReference>
<dbReference type="AlphaFoldDB" id="A0A8J6U6D3"/>
<reference evidence="1 2" key="1">
    <citation type="journal article" date="2018" name="J. Microbiol.">
        <title>Aestuariibaculum marinum sp. nov., a marine bacterium isolated from seawater in South Korea.</title>
        <authorList>
            <person name="Choi J."/>
            <person name="Lee D."/>
            <person name="Jang J.H."/>
            <person name="Cha S."/>
            <person name="Seo T."/>
        </authorList>
    </citation>
    <scope>NUCLEOTIDE SEQUENCE [LARGE SCALE GENOMIC DNA]</scope>
    <source>
        <strain evidence="1 2">IP7</strain>
    </source>
</reference>
<name>A0A8J6U6D3_9FLAO</name>
<organism evidence="1 2">
    <name type="scientific">Aestuariibaculum marinum</name>
    <dbReference type="NCBI Taxonomy" id="2683592"/>
    <lineage>
        <taxon>Bacteria</taxon>
        <taxon>Pseudomonadati</taxon>
        <taxon>Bacteroidota</taxon>
        <taxon>Flavobacteriia</taxon>
        <taxon>Flavobacteriales</taxon>
        <taxon>Flavobacteriaceae</taxon>
    </lineage>
</organism>